<reference evidence="1 3" key="1">
    <citation type="submission" date="2016-10" db="EMBL/GenBank/DDBJ databases">
        <authorList>
            <person name="Varghese N."/>
            <person name="Submissions S."/>
        </authorList>
    </citation>
    <scope>NUCLEOTIDE SEQUENCE [LARGE SCALE GENOMIC DNA]</scope>
    <source>
        <strain evidence="1 3">DSM 19299</strain>
    </source>
</reference>
<name>A0A2X2WY42_CHRJE</name>
<evidence type="ECO:0008006" key="5">
    <source>
        <dbReference type="Google" id="ProtNLM"/>
    </source>
</evidence>
<reference evidence="2 4" key="2">
    <citation type="submission" date="2018-06" db="EMBL/GenBank/DDBJ databases">
        <authorList>
            <consortium name="Pathogen Informatics"/>
            <person name="Doyle S."/>
        </authorList>
    </citation>
    <scope>NUCLEOTIDE SEQUENCE [LARGE SCALE GENOMIC DNA]</scope>
    <source>
        <strain evidence="2 4">NCTC13492</strain>
    </source>
</reference>
<organism evidence="2 4">
    <name type="scientific">Chryseobacterium jejuense</name>
    <dbReference type="NCBI Taxonomy" id="445960"/>
    <lineage>
        <taxon>Bacteria</taxon>
        <taxon>Pseudomonadati</taxon>
        <taxon>Bacteroidota</taxon>
        <taxon>Flavobacteriia</taxon>
        <taxon>Flavobacteriales</taxon>
        <taxon>Weeksellaceae</taxon>
        <taxon>Chryseobacterium group</taxon>
        <taxon>Chryseobacterium</taxon>
    </lineage>
</organism>
<keyword evidence="3" id="KW-1185">Reference proteome</keyword>
<evidence type="ECO:0000313" key="2">
    <source>
        <dbReference type="EMBL" id="SQB42743.1"/>
    </source>
</evidence>
<gene>
    <name evidence="2" type="ORF">NCTC13492_01993</name>
    <name evidence="1" type="ORF">SAMN05421542_4701</name>
</gene>
<dbReference type="Proteomes" id="UP000199426">
    <property type="component" value="Unassembled WGS sequence"/>
</dbReference>
<dbReference type="EMBL" id="FNEG01000012">
    <property type="protein sequence ID" value="SDJ93267.1"/>
    <property type="molecule type" value="Genomic_DNA"/>
</dbReference>
<dbReference type="Proteomes" id="UP000251670">
    <property type="component" value="Unassembled WGS sequence"/>
</dbReference>
<dbReference type="STRING" id="445960.SAMN05421542_4701"/>
<protein>
    <recommendedName>
        <fullName evidence="5">Molecular chaperone GroES</fullName>
    </recommendedName>
</protein>
<proteinExistence type="predicted"/>
<evidence type="ECO:0000313" key="4">
    <source>
        <dbReference type="Proteomes" id="UP000251670"/>
    </source>
</evidence>
<evidence type="ECO:0000313" key="3">
    <source>
        <dbReference type="Proteomes" id="UP000199426"/>
    </source>
</evidence>
<dbReference type="EMBL" id="UAWB01000003">
    <property type="protein sequence ID" value="SQB42743.1"/>
    <property type="molecule type" value="Genomic_DNA"/>
</dbReference>
<dbReference type="AlphaFoldDB" id="A0A2X2WY42"/>
<evidence type="ECO:0000313" key="1">
    <source>
        <dbReference type="EMBL" id="SDJ93267.1"/>
    </source>
</evidence>
<sequence>MKNVLTSLHNNNNMKNIAIIFSVVCTQLWSAQSVYLSKVEKTNDNADKFLYKKDQAETSAVYLGEAEVQGFSKDDAMVFSLVYKKAKEIGANTFVIKPFENIDGSPQAFNASNYKIALYYTPKEKLKVQEGAMYIFASSEKDQKINVNRKDYIVAPRTFLKLKIVPGEVYTISTKKLLGSTVKVQPKTNDENLYFQVSSLKIKPDASGVGGLNLKSGDVVGLDKSYAEFLSAIYTEKTP</sequence>
<accession>A0A2X2WY42</accession>